<dbReference type="RefSeq" id="WP_380763716.1">
    <property type="nucleotide sequence ID" value="NZ_JBHSRF010000143.1"/>
</dbReference>
<reference evidence="4" key="1">
    <citation type="journal article" date="2019" name="Int. J. Syst. Evol. Microbiol.">
        <title>The Global Catalogue of Microorganisms (GCM) 10K type strain sequencing project: providing services to taxonomists for standard genome sequencing and annotation.</title>
        <authorList>
            <consortium name="The Broad Institute Genomics Platform"/>
            <consortium name="The Broad Institute Genome Sequencing Center for Infectious Disease"/>
            <person name="Wu L."/>
            <person name="Ma J."/>
        </authorList>
    </citation>
    <scope>NUCLEOTIDE SEQUENCE [LARGE SCALE GENOMIC DNA]</scope>
    <source>
        <strain evidence="4">JCM 30346</strain>
    </source>
</reference>
<dbReference type="SUPFAM" id="SSF48452">
    <property type="entry name" value="TPR-like"/>
    <property type="match status" value="1"/>
</dbReference>
<gene>
    <name evidence="3" type="ORF">ACFP1K_40255</name>
</gene>
<dbReference type="PANTHER" id="PTHR47691">
    <property type="entry name" value="REGULATOR-RELATED"/>
    <property type="match status" value="1"/>
</dbReference>
<dbReference type="EMBL" id="JBHSRF010000143">
    <property type="protein sequence ID" value="MFC6087454.1"/>
    <property type="molecule type" value="Genomic_DNA"/>
</dbReference>
<evidence type="ECO:0000256" key="1">
    <source>
        <dbReference type="PROSITE-ProRule" id="PRU00339"/>
    </source>
</evidence>
<feature type="domain" description="Winged helix-turn-helix" evidence="2">
    <location>
        <begin position="162"/>
        <end position="232"/>
    </location>
</feature>
<protein>
    <submittedName>
        <fullName evidence="3">ATP-binding protein</fullName>
    </submittedName>
</protein>
<name>A0ABW1NVL9_9ACTN</name>
<dbReference type="InterPro" id="IPR011990">
    <property type="entry name" value="TPR-like_helical_dom_sf"/>
</dbReference>
<keyword evidence="3" id="KW-0067">ATP-binding</keyword>
<dbReference type="GO" id="GO:0005524">
    <property type="term" value="F:ATP binding"/>
    <property type="evidence" value="ECO:0007669"/>
    <property type="project" value="UniProtKB-KW"/>
</dbReference>
<evidence type="ECO:0000259" key="2">
    <source>
        <dbReference type="Pfam" id="PF25872"/>
    </source>
</evidence>
<organism evidence="3 4">
    <name type="scientific">Sphaerisporangium aureirubrum</name>
    <dbReference type="NCBI Taxonomy" id="1544736"/>
    <lineage>
        <taxon>Bacteria</taxon>
        <taxon>Bacillati</taxon>
        <taxon>Actinomycetota</taxon>
        <taxon>Actinomycetes</taxon>
        <taxon>Streptosporangiales</taxon>
        <taxon>Streptosporangiaceae</taxon>
        <taxon>Sphaerisporangium</taxon>
    </lineage>
</organism>
<dbReference type="InterPro" id="IPR058852">
    <property type="entry name" value="HTH_77"/>
</dbReference>
<proteinExistence type="predicted"/>
<dbReference type="Gene3D" id="1.25.40.10">
    <property type="entry name" value="Tetratricopeptide repeat domain"/>
    <property type="match status" value="1"/>
</dbReference>
<keyword evidence="4" id="KW-1185">Reference proteome</keyword>
<evidence type="ECO:0000313" key="4">
    <source>
        <dbReference type="Proteomes" id="UP001596137"/>
    </source>
</evidence>
<dbReference type="InterPro" id="IPR019734">
    <property type="entry name" value="TPR_rpt"/>
</dbReference>
<evidence type="ECO:0000313" key="3">
    <source>
        <dbReference type="EMBL" id="MFC6087454.1"/>
    </source>
</evidence>
<dbReference type="PROSITE" id="PS50005">
    <property type="entry name" value="TPR"/>
    <property type="match status" value="1"/>
</dbReference>
<dbReference type="Pfam" id="PF25872">
    <property type="entry name" value="HTH_77"/>
    <property type="match status" value="1"/>
</dbReference>
<feature type="repeat" description="TPR" evidence="1">
    <location>
        <begin position="536"/>
        <end position="569"/>
    </location>
</feature>
<dbReference type="Proteomes" id="UP001596137">
    <property type="component" value="Unassembled WGS sequence"/>
</dbReference>
<feature type="non-terminal residue" evidence="3">
    <location>
        <position position="1"/>
    </location>
</feature>
<keyword evidence="3" id="KW-0547">Nucleotide-binding</keyword>
<dbReference type="PANTHER" id="PTHR47691:SF3">
    <property type="entry name" value="HTH-TYPE TRANSCRIPTIONAL REGULATOR RV0890C-RELATED"/>
    <property type="match status" value="1"/>
</dbReference>
<comment type="caution">
    <text evidence="3">The sequence shown here is derived from an EMBL/GenBank/DDBJ whole genome shotgun (WGS) entry which is preliminary data.</text>
</comment>
<sequence length="723" mass="76375">VLDNCEHVVDAVAELLQRVLPVAPGVRVLATSREPLGVPGEVLHPVPPLAVPGAGEGSPAKALTYPAVALFAARAAAVRPGFAVDGSTVADVVRVCRELDGIPLAIELAAARLRSLTPAQLVAAIGDRFAALGRGSRTADPRHRTLRSVIDWSWDLLPPAERVALRRLSVFSGGGAYSGGATAHAAAEVCGADLEVLSCLVDKSLVIAATTGEEVRYRLLESVRHYAAERLAEAGEQYAVRQAHAEYFLGVAERMEPRLRTERQLEAMAVLEEIRGELDAALEFAVPAGLARTALRLVAARLWWWVIQGRRREAAHWAAAAVRTAGTCPPPGLEAEHAMCLLLSAHETAGDTAREQVVARALEVVQERGHPATLGSWAIMGGYGTAVGDVRSRAEQAVRRFGEHPDAWTRATAGLVGAIVEFELTPGGAPRAEERLRTVLGVYRGLGERWGTAVALFWLSLVMENRGRPAEALALLEESAALAAEIGGTDGLPGPSMLPVRLGQLRARTGDPSGAVPGLERARASAERGGDLLALARTWHALGEISRRTGDHQEARTRLTRALDLLRTAALPPEEHLRGPDEYSRAGGGTPVAGMRGIVVPPQLVAFVFVELALVEVAAGEPGAARAAVRGALEAIDASEDDTARAAVLEGVAHWCLSDGDPARAALALGAAATLRGVPTGDQEVAALTRRCAARLGEAEYKTRYDLGSTLRRPPITAFLPDP</sequence>
<dbReference type="Pfam" id="PF13424">
    <property type="entry name" value="TPR_12"/>
    <property type="match status" value="1"/>
</dbReference>
<keyword evidence="1" id="KW-0802">TPR repeat</keyword>
<accession>A0ABW1NVL9</accession>